<organism evidence="3 4">
    <name type="scientific">Lolium multiflorum</name>
    <name type="common">Italian ryegrass</name>
    <name type="synonym">Lolium perenne subsp. multiflorum</name>
    <dbReference type="NCBI Taxonomy" id="4521"/>
    <lineage>
        <taxon>Eukaryota</taxon>
        <taxon>Viridiplantae</taxon>
        <taxon>Streptophyta</taxon>
        <taxon>Embryophyta</taxon>
        <taxon>Tracheophyta</taxon>
        <taxon>Spermatophyta</taxon>
        <taxon>Magnoliopsida</taxon>
        <taxon>Liliopsida</taxon>
        <taxon>Poales</taxon>
        <taxon>Poaceae</taxon>
        <taxon>BOP clade</taxon>
        <taxon>Pooideae</taxon>
        <taxon>Poodae</taxon>
        <taxon>Poeae</taxon>
        <taxon>Poeae Chloroplast Group 2 (Poeae type)</taxon>
        <taxon>Loliodinae</taxon>
        <taxon>Loliinae</taxon>
        <taxon>Lolium</taxon>
    </lineage>
</organism>
<dbReference type="SUPFAM" id="SSF53098">
    <property type="entry name" value="Ribonuclease H-like"/>
    <property type="match status" value="1"/>
</dbReference>
<dbReference type="AlphaFoldDB" id="A0AAD8QVP8"/>
<gene>
    <name evidence="3" type="ORF">QYE76_032547</name>
</gene>
<feature type="domain" description="Tf2-1-like SH3-like" evidence="2">
    <location>
        <begin position="124"/>
        <end position="189"/>
    </location>
</feature>
<keyword evidence="4" id="KW-1185">Reference proteome</keyword>
<reference evidence="3" key="1">
    <citation type="submission" date="2023-07" db="EMBL/GenBank/DDBJ databases">
        <title>A chromosome-level genome assembly of Lolium multiflorum.</title>
        <authorList>
            <person name="Chen Y."/>
            <person name="Copetti D."/>
            <person name="Kolliker R."/>
            <person name="Studer B."/>
        </authorList>
    </citation>
    <scope>NUCLEOTIDE SEQUENCE</scope>
    <source>
        <strain evidence="3">02402/16</strain>
        <tissue evidence="3">Leaf</tissue>
    </source>
</reference>
<name>A0AAD8QVP8_LOLMU</name>
<dbReference type="InterPro" id="IPR036397">
    <property type="entry name" value="RNaseH_sf"/>
</dbReference>
<dbReference type="PANTHER" id="PTHR37984">
    <property type="entry name" value="PROTEIN CBG26694"/>
    <property type="match status" value="1"/>
</dbReference>
<dbReference type="InterPro" id="IPR056924">
    <property type="entry name" value="SH3_Tf2-1"/>
</dbReference>
<dbReference type="InterPro" id="IPR050951">
    <property type="entry name" value="Retrovirus_Pol_polyprotein"/>
</dbReference>
<comment type="caution">
    <text evidence="3">The sequence shown here is derived from an EMBL/GenBank/DDBJ whole genome shotgun (WGS) entry which is preliminary data.</text>
</comment>
<sequence length="645" mass="73986">MSSAFHPQSDGQSEAVNKVITMYLRCITGDRPRQWLQWLPWAEYCYNTSYHSALKDTPFRIVYGRDPPSLRDYTPGEIRNQAVERQILDRDQFLLDVRDRLLQAAQQYKHFYDVKHRAIAFDVGEWVWLRLQHRPAAFLGAGAKGKLAPKYFGPFKILAQIDSVAYRLELPPRARIHNVFHVGVLKKYHGPPPTGSSTRRRARTQRSSDEFAQNAPRKSATLRRKGKATRENYKTMDMISYAAIRQKNWYADVERELDIEDRRFWCMEQIYIFKDIYEPMKKVRPMQAIDVELLSQNNHFEDAIWVTGRMGLQKLMKVQCDYSPDLIKQFYATLAFKKDEEHTMQWMSGSSPCQASFHMFVDILGYPFEGGHRLHGPQKTDKDVLFDLYDQSGAVGTTSGLLPIYGQLLRFFRATIAPSGGNNDALRGTLVDLMHHAFECAQDGDEESDFTIDVMDYIFHEIHDAMVSRTTMPYAPYIQLLINNTAVAEDMSQFPTESHTFKKAYKKKPAPRVAPVSGSFMGDAHSSGFAPGRHVATPLMQKQVKKLSWFQRNILCMNIEIHKENFEASRQRADIQHTQAVILHRLSGEQGPPPQPPVHPAYSGWHSSQVPWSDLELSIQRANIARDSPPAADSDDEYVSETDSE</sequence>
<dbReference type="Pfam" id="PF24626">
    <property type="entry name" value="SH3_Tf2-1"/>
    <property type="match status" value="1"/>
</dbReference>
<dbReference type="Proteomes" id="UP001231189">
    <property type="component" value="Unassembled WGS sequence"/>
</dbReference>
<evidence type="ECO:0000313" key="4">
    <source>
        <dbReference type="Proteomes" id="UP001231189"/>
    </source>
</evidence>
<dbReference type="Gene3D" id="3.30.420.10">
    <property type="entry name" value="Ribonuclease H-like superfamily/Ribonuclease H"/>
    <property type="match status" value="1"/>
</dbReference>
<evidence type="ECO:0000313" key="3">
    <source>
        <dbReference type="EMBL" id="KAK1608874.1"/>
    </source>
</evidence>
<dbReference type="EMBL" id="JAUUTY010000007">
    <property type="protein sequence ID" value="KAK1608874.1"/>
    <property type="molecule type" value="Genomic_DNA"/>
</dbReference>
<accession>A0AAD8QVP8</accession>
<dbReference type="GO" id="GO:0003676">
    <property type="term" value="F:nucleic acid binding"/>
    <property type="evidence" value="ECO:0007669"/>
    <property type="project" value="InterPro"/>
</dbReference>
<evidence type="ECO:0000256" key="1">
    <source>
        <dbReference type="SAM" id="MobiDB-lite"/>
    </source>
</evidence>
<feature type="region of interest" description="Disordered" evidence="1">
    <location>
        <begin position="190"/>
        <end position="228"/>
    </location>
</feature>
<dbReference type="PANTHER" id="PTHR37984:SF5">
    <property type="entry name" value="PROTEIN NYNRIN-LIKE"/>
    <property type="match status" value="1"/>
</dbReference>
<feature type="region of interest" description="Disordered" evidence="1">
    <location>
        <begin position="623"/>
        <end position="645"/>
    </location>
</feature>
<proteinExistence type="predicted"/>
<evidence type="ECO:0000259" key="2">
    <source>
        <dbReference type="Pfam" id="PF24626"/>
    </source>
</evidence>
<feature type="compositionally biased region" description="Acidic residues" evidence="1">
    <location>
        <begin position="633"/>
        <end position="645"/>
    </location>
</feature>
<protein>
    <recommendedName>
        <fullName evidence="2">Tf2-1-like SH3-like domain-containing protein</fullName>
    </recommendedName>
</protein>
<feature type="region of interest" description="Disordered" evidence="1">
    <location>
        <begin position="587"/>
        <end position="606"/>
    </location>
</feature>
<dbReference type="InterPro" id="IPR012337">
    <property type="entry name" value="RNaseH-like_sf"/>
</dbReference>